<proteinExistence type="predicted"/>
<comment type="caution">
    <text evidence="1">The sequence shown here is derived from an EMBL/GenBank/DDBJ whole genome shotgun (WGS) entry which is preliminary data.</text>
</comment>
<dbReference type="EMBL" id="JAIWYP010000001">
    <property type="protein sequence ID" value="KAH3879908.1"/>
    <property type="molecule type" value="Genomic_DNA"/>
</dbReference>
<accession>A0A9D4MP14</accession>
<sequence length="497" mass="53910">MDLNNNLKLLKSRNLNERLINPIILLAKFTLFKERELVRHQGSELKGTPFYVNEQFPKEVSDKRRKLVPRMKEARSQGLTFFIGSSKSPCCGTLNNWKFFVTSIWDVTMHLWRPTSTSSYELIAQQTFTAAVGLNTPLSTGTVEVEIDDVIGWYTSGAELIPPSVAAGSSTQNQVLAAPVVGTEVPWAMTPDTANTYAAGAVVTAIIVDDSVTISDTKTSQPIFTIDVTDADTTDLVAVTSGFSVMKTAGSSLFSVVKTATGYDIRSGASLSAGSYPLTITATLRCGDTATGTITVTVTNTAPVFVPVSLLTVHPTPISDATTTARSLYAFDVTDTNPITCTVDNTKFEIKTVGSAYELWLKAGSASTLNHDVTAVESMTITCSDGTDQITSSYKFTVTDQDDAISCSINAPESAKFGITKVDTATGAQRKFGDVITLKCRRRYVRLVTVIRKFSDVILMMMMIVIYTAAAAAYDDDVIEEEEEVDVDDEEEKVDEF</sequence>
<reference evidence="1" key="2">
    <citation type="submission" date="2020-11" db="EMBL/GenBank/DDBJ databases">
        <authorList>
            <person name="McCartney M.A."/>
            <person name="Auch B."/>
            <person name="Kono T."/>
            <person name="Mallez S."/>
            <person name="Becker A."/>
            <person name="Gohl D.M."/>
            <person name="Silverstein K.A.T."/>
            <person name="Koren S."/>
            <person name="Bechman K.B."/>
            <person name="Herman A."/>
            <person name="Abrahante J.E."/>
            <person name="Garbe J."/>
        </authorList>
    </citation>
    <scope>NUCLEOTIDE SEQUENCE</scope>
    <source>
        <strain evidence="1">Duluth1</strain>
        <tissue evidence="1">Whole animal</tissue>
    </source>
</reference>
<feature type="non-terminal residue" evidence="1">
    <location>
        <position position="497"/>
    </location>
</feature>
<evidence type="ECO:0000313" key="2">
    <source>
        <dbReference type="Proteomes" id="UP000828390"/>
    </source>
</evidence>
<name>A0A9D4MP14_DREPO</name>
<dbReference type="Proteomes" id="UP000828390">
    <property type="component" value="Unassembled WGS sequence"/>
</dbReference>
<keyword evidence="2" id="KW-1185">Reference proteome</keyword>
<organism evidence="1 2">
    <name type="scientific">Dreissena polymorpha</name>
    <name type="common">Zebra mussel</name>
    <name type="synonym">Mytilus polymorpha</name>
    <dbReference type="NCBI Taxonomy" id="45954"/>
    <lineage>
        <taxon>Eukaryota</taxon>
        <taxon>Metazoa</taxon>
        <taxon>Spiralia</taxon>
        <taxon>Lophotrochozoa</taxon>
        <taxon>Mollusca</taxon>
        <taxon>Bivalvia</taxon>
        <taxon>Autobranchia</taxon>
        <taxon>Heteroconchia</taxon>
        <taxon>Euheterodonta</taxon>
        <taxon>Imparidentia</taxon>
        <taxon>Neoheterodontei</taxon>
        <taxon>Myida</taxon>
        <taxon>Dreissenoidea</taxon>
        <taxon>Dreissenidae</taxon>
        <taxon>Dreissena</taxon>
    </lineage>
</organism>
<evidence type="ECO:0000313" key="1">
    <source>
        <dbReference type="EMBL" id="KAH3879908.1"/>
    </source>
</evidence>
<dbReference type="AlphaFoldDB" id="A0A9D4MP14"/>
<dbReference type="CDD" id="cd11304">
    <property type="entry name" value="Cadherin_repeat"/>
    <property type="match status" value="1"/>
</dbReference>
<protein>
    <submittedName>
        <fullName evidence="1">Uncharacterized protein</fullName>
    </submittedName>
</protein>
<gene>
    <name evidence="1" type="ORF">DPMN_003818</name>
</gene>
<reference evidence="1" key="1">
    <citation type="journal article" date="2019" name="bioRxiv">
        <title>The Genome of the Zebra Mussel, Dreissena polymorpha: A Resource for Invasive Species Research.</title>
        <authorList>
            <person name="McCartney M.A."/>
            <person name="Auch B."/>
            <person name="Kono T."/>
            <person name="Mallez S."/>
            <person name="Zhang Y."/>
            <person name="Obille A."/>
            <person name="Becker A."/>
            <person name="Abrahante J.E."/>
            <person name="Garbe J."/>
            <person name="Badalamenti J.P."/>
            <person name="Herman A."/>
            <person name="Mangelson H."/>
            <person name="Liachko I."/>
            <person name="Sullivan S."/>
            <person name="Sone E.D."/>
            <person name="Koren S."/>
            <person name="Silverstein K.A.T."/>
            <person name="Beckman K.B."/>
            <person name="Gohl D.M."/>
        </authorList>
    </citation>
    <scope>NUCLEOTIDE SEQUENCE</scope>
    <source>
        <strain evidence="1">Duluth1</strain>
        <tissue evidence="1">Whole animal</tissue>
    </source>
</reference>